<gene>
    <name evidence="1" type="ORF">XA26_50300</name>
</gene>
<dbReference type="EMBL" id="CP011269">
    <property type="protein sequence ID" value="ALI28825.1"/>
    <property type="molecule type" value="Genomic_DNA"/>
</dbReference>
<evidence type="ECO:0000313" key="1">
    <source>
        <dbReference type="EMBL" id="ALI28825.1"/>
    </source>
</evidence>
<proteinExistence type="predicted"/>
<dbReference type="KEGG" id="mft:XA26_50300"/>
<accession>A0A0N9XL95</accession>
<dbReference type="Proteomes" id="UP000057134">
    <property type="component" value="Chromosome"/>
</dbReference>
<evidence type="ECO:0000313" key="2">
    <source>
        <dbReference type="Proteomes" id="UP000057134"/>
    </source>
</evidence>
<name>A0A0N9XL95_MYCFO</name>
<keyword evidence="2" id="KW-1185">Reference proteome</keyword>
<sequence length="40" mass="4146">MPGEQENVQPGADKLGVLSFAMAADQLVASRPRVGTHAPV</sequence>
<protein>
    <submittedName>
        <fullName evidence="1">Uncharacterized protein</fullName>
    </submittedName>
</protein>
<organism evidence="1 2">
    <name type="scientific">Mycolicibacterium fortuitum</name>
    <name type="common">Mycobacterium fortuitum</name>
    <dbReference type="NCBI Taxonomy" id="1766"/>
    <lineage>
        <taxon>Bacteria</taxon>
        <taxon>Bacillati</taxon>
        <taxon>Actinomycetota</taxon>
        <taxon>Actinomycetes</taxon>
        <taxon>Mycobacteriales</taxon>
        <taxon>Mycobacteriaceae</taxon>
        <taxon>Mycolicibacterium</taxon>
    </lineage>
</organism>
<dbReference type="AlphaFoldDB" id="A0A0N9XL95"/>
<dbReference type="PATRIC" id="fig|1766.6.peg.5007"/>
<reference evidence="1 2" key="1">
    <citation type="journal article" date="2015" name="MBio">
        <title>Enzymatic Degradation of Phenazines Can Generate Energy and Protect Sensitive Organisms from Toxicity.</title>
        <authorList>
            <person name="Costa K.C."/>
            <person name="Bergkessel M."/>
            <person name="Saunders S."/>
            <person name="Korlach J."/>
            <person name="Newman D.K."/>
        </authorList>
    </citation>
    <scope>NUCLEOTIDE SEQUENCE [LARGE SCALE GENOMIC DNA]</scope>
    <source>
        <strain evidence="1 2">CT6</strain>
    </source>
</reference>